<comment type="caution">
    <text evidence="2">The sequence shown here is derived from an EMBL/GenBank/DDBJ whole genome shotgun (WGS) entry which is preliminary data.</text>
</comment>
<feature type="region of interest" description="Disordered" evidence="1">
    <location>
        <begin position="64"/>
        <end position="92"/>
    </location>
</feature>
<evidence type="ECO:0000313" key="2">
    <source>
        <dbReference type="EMBL" id="KAJ1209849.1"/>
    </source>
</evidence>
<feature type="region of interest" description="Disordered" evidence="1">
    <location>
        <begin position="110"/>
        <end position="179"/>
    </location>
</feature>
<sequence>MVVTPPATRSTRLRASIYGRKENASRRAPRSFAYLKAEPSCLSWMAASSPQQASPEVVCRPDAALSSCKTPRPGPASPATRGEKQPACCRDQGTCPPPLWKHALLSASAANAPPTRAAQARALQALRRCPTSSDAGGKAAGMLPRSRHPPPPPYLQEHVLPSASATSASRTRAAQARAP</sequence>
<feature type="compositionally biased region" description="Low complexity" evidence="1">
    <location>
        <begin position="162"/>
        <end position="179"/>
    </location>
</feature>
<keyword evidence="3" id="KW-1185">Reference proteome</keyword>
<organism evidence="2 3">
    <name type="scientific">Pleurodeles waltl</name>
    <name type="common">Iberian ribbed newt</name>
    <dbReference type="NCBI Taxonomy" id="8319"/>
    <lineage>
        <taxon>Eukaryota</taxon>
        <taxon>Metazoa</taxon>
        <taxon>Chordata</taxon>
        <taxon>Craniata</taxon>
        <taxon>Vertebrata</taxon>
        <taxon>Euteleostomi</taxon>
        <taxon>Amphibia</taxon>
        <taxon>Batrachia</taxon>
        <taxon>Caudata</taxon>
        <taxon>Salamandroidea</taxon>
        <taxon>Salamandridae</taxon>
        <taxon>Pleurodelinae</taxon>
        <taxon>Pleurodeles</taxon>
    </lineage>
</organism>
<evidence type="ECO:0000313" key="3">
    <source>
        <dbReference type="Proteomes" id="UP001066276"/>
    </source>
</evidence>
<reference evidence="2" key="1">
    <citation type="journal article" date="2022" name="bioRxiv">
        <title>Sequencing and chromosome-scale assembly of the giantPleurodeles waltlgenome.</title>
        <authorList>
            <person name="Brown T."/>
            <person name="Elewa A."/>
            <person name="Iarovenko S."/>
            <person name="Subramanian E."/>
            <person name="Araus A.J."/>
            <person name="Petzold A."/>
            <person name="Susuki M."/>
            <person name="Suzuki K.-i.T."/>
            <person name="Hayashi T."/>
            <person name="Toyoda A."/>
            <person name="Oliveira C."/>
            <person name="Osipova E."/>
            <person name="Leigh N.D."/>
            <person name="Simon A."/>
            <person name="Yun M.H."/>
        </authorList>
    </citation>
    <scope>NUCLEOTIDE SEQUENCE</scope>
    <source>
        <strain evidence="2">20211129_DDA</strain>
        <tissue evidence="2">Liver</tissue>
    </source>
</reference>
<dbReference type="EMBL" id="JANPWB010000002">
    <property type="protein sequence ID" value="KAJ1209849.1"/>
    <property type="molecule type" value="Genomic_DNA"/>
</dbReference>
<evidence type="ECO:0000256" key="1">
    <source>
        <dbReference type="SAM" id="MobiDB-lite"/>
    </source>
</evidence>
<feature type="compositionally biased region" description="Low complexity" evidence="1">
    <location>
        <begin position="110"/>
        <end position="128"/>
    </location>
</feature>
<proteinExistence type="predicted"/>
<name>A0AAV7W9T8_PLEWA</name>
<dbReference type="Proteomes" id="UP001066276">
    <property type="component" value="Chromosome 1_2"/>
</dbReference>
<accession>A0AAV7W9T8</accession>
<protein>
    <submittedName>
        <fullName evidence="2">Uncharacterized protein</fullName>
    </submittedName>
</protein>
<gene>
    <name evidence="2" type="ORF">NDU88_005221</name>
</gene>
<dbReference type="AlphaFoldDB" id="A0AAV7W9T8"/>